<evidence type="ECO:0000256" key="3">
    <source>
        <dbReference type="ARBA" id="ARBA00022475"/>
    </source>
</evidence>
<evidence type="ECO:0000313" key="13">
    <source>
        <dbReference type="Proteomes" id="UP000184139"/>
    </source>
</evidence>
<feature type="region of interest" description="Disordered" evidence="9">
    <location>
        <begin position="49"/>
        <end position="77"/>
    </location>
</feature>
<keyword evidence="3" id="KW-1003">Cell membrane</keyword>
<feature type="region of interest" description="Disordered" evidence="9">
    <location>
        <begin position="206"/>
        <end position="225"/>
    </location>
</feature>
<keyword evidence="13" id="KW-1185">Reference proteome</keyword>
<dbReference type="EMBL" id="FQXS01000019">
    <property type="protein sequence ID" value="SHH98359.1"/>
    <property type="molecule type" value="Genomic_DNA"/>
</dbReference>
<keyword evidence="7 10" id="KW-1133">Transmembrane helix</keyword>
<keyword evidence="8 10" id="KW-0472">Membrane</keyword>
<dbReference type="Pfam" id="PF11356">
    <property type="entry name" value="T2SSC"/>
    <property type="match status" value="1"/>
</dbReference>
<evidence type="ECO:0000256" key="5">
    <source>
        <dbReference type="ARBA" id="ARBA00022692"/>
    </source>
</evidence>
<evidence type="ECO:0000259" key="11">
    <source>
        <dbReference type="Pfam" id="PF11356"/>
    </source>
</evidence>
<accession>A0A1M5XF31</accession>
<dbReference type="Proteomes" id="UP000184139">
    <property type="component" value="Unassembled WGS sequence"/>
</dbReference>
<gene>
    <name evidence="12" type="ORF">SAMN02745124_03032</name>
</gene>
<name>A0A1M5XF31_9BACT</name>
<dbReference type="GO" id="GO:0005886">
    <property type="term" value="C:plasma membrane"/>
    <property type="evidence" value="ECO:0007669"/>
    <property type="project" value="UniProtKB-SubCell"/>
</dbReference>
<evidence type="ECO:0000256" key="1">
    <source>
        <dbReference type="ARBA" id="ARBA00004533"/>
    </source>
</evidence>
<feature type="transmembrane region" description="Helical" evidence="10">
    <location>
        <begin position="12"/>
        <end position="36"/>
    </location>
</feature>
<evidence type="ECO:0000256" key="9">
    <source>
        <dbReference type="SAM" id="MobiDB-lite"/>
    </source>
</evidence>
<evidence type="ECO:0000256" key="10">
    <source>
        <dbReference type="SAM" id="Phobius"/>
    </source>
</evidence>
<keyword evidence="6" id="KW-0653">Protein transport</keyword>
<evidence type="ECO:0000256" key="7">
    <source>
        <dbReference type="ARBA" id="ARBA00022989"/>
    </source>
</evidence>
<evidence type="ECO:0000256" key="8">
    <source>
        <dbReference type="ARBA" id="ARBA00023136"/>
    </source>
</evidence>
<protein>
    <submittedName>
        <fullName evidence="12">Type IV pilus biogenesis</fullName>
    </submittedName>
</protein>
<keyword evidence="2" id="KW-0813">Transport</keyword>
<reference evidence="12 13" key="1">
    <citation type="submission" date="2016-11" db="EMBL/GenBank/DDBJ databases">
        <authorList>
            <person name="Jaros S."/>
            <person name="Januszkiewicz K."/>
            <person name="Wedrychowicz H."/>
        </authorList>
    </citation>
    <scope>NUCLEOTIDE SEQUENCE [LARGE SCALE GENOMIC DNA]</scope>
    <source>
        <strain evidence="12 13">DSM 9705</strain>
    </source>
</reference>
<evidence type="ECO:0000256" key="2">
    <source>
        <dbReference type="ARBA" id="ARBA00022448"/>
    </source>
</evidence>
<keyword evidence="4" id="KW-0997">Cell inner membrane</keyword>
<evidence type="ECO:0000256" key="4">
    <source>
        <dbReference type="ARBA" id="ARBA00022519"/>
    </source>
</evidence>
<keyword evidence="5 10" id="KW-0812">Transmembrane</keyword>
<dbReference type="RefSeq" id="WP_073377430.1">
    <property type="nucleotide sequence ID" value="NZ_FQXS01000019.1"/>
</dbReference>
<dbReference type="OrthoDB" id="5432730at2"/>
<feature type="compositionally biased region" description="Pro residues" evidence="9">
    <location>
        <begin position="53"/>
        <end position="65"/>
    </location>
</feature>
<dbReference type="GO" id="GO:0015031">
    <property type="term" value="P:protein transport"/>
    <property type="evidence" value="ECO:0007669"/>
    <property type="project" value="UniProtKB-KW"/>
</dbReference>
<feature type="domain" description="Type II secretion system protein GspC N-terminal" evidence="11">
    <location>
        <begin position="21"/>
        <end position="174"/>
    </location>
</feature>
<evidence type="ECO:0000313" key="12">
    <source>
        <dbReference type="EMBL" id="SHH98359.1"/>
    </source>
</evidence>
<evidence type="ECO:0000256" key="6">
    <source>
        <dbReference type="ARBA" id="ARBA00022927"/>
    </source>
</evidence>
<organism evidence="12 13">
    <name type="scientific">Desulfofustis glycolicus DSM 9705</name>
    <dbReference type="NCBI Taxonomy" id="1121409"/>
    <lineage>
        <taxon>Bacteria</taxon>
        <taxon>Pseudomonadati</taxon>
        <taxon>Thermodesulfobacteriota</taxon>
        <taxon>Desulfobulbia</taxon>
        <taxon>Desulfobulbales</taxon>
        <taxon>Desulfocapsaceae</taxon>
        <taxon>Desulfofustis</taxon>
    </lineage>
</organism>
<dbReference type="AlphaFoldDB" id="A0A1M5XF31"/>
<sequence>MNKPTATKTSFIIPISTLLIITLLCIGAVEGFYYLLDTSIRPKEHLTVEQPAPEQPTPQSQPPTGPTTTELEQTPIDPDISVITSRNLFGSRVGDGPNPQQQDPLEGMELSSLDVVLMGTVTAGIEEDQRAIIYDKTNGRQDLYQQGDYIQQAAVKDIMRGKVILNIDGRDEMLDISQARQVNVPPPEPPVMPVTTIEEVIGRPVGSEPAAVEQPPQPQVVKPTTGSRVIIPRKGSTQLLRPIRK</sequence>
<dbReference type="InterPro" id="IPR024961">
    <property type="entry name" value="T2SS_GspC_N"/>
</dbReference>
<comment type="subcellular location">
    <subcellularLocation>
        <location evidence="1">Cell inner membrane</location>
    </subcellularLocation>
</comment>
<dbReference type="Gene3D" id="2.30.30.830">
    <property type="match status" value="1"/>
</dbReference>
<proteinExistence type="predicted"/>
<dbReference type="STRING" id="1121409.SAMN02745124_03032"/>